<organism evidence="4 5">
    <name type="scientific">Ophiocordyceps sinensis</name>
    <dbReference type="NCBI Taxonomy" id="72228"/>
    <lineage>
        <taxon>Eukaryota</taxon>
        <taxon>Fungi</taxon>
        <taxon>Dikarya</taxon>
        <taxon>Ascomycota</taxon>
        <taxon>Pezizomycotina</taxon>
        <taxon>Sordariomycetes</taxon>
        <taxon>Hypocreomycetidae</taxon>
        <taxon>Hypocreales</taxon>
        <taxon>Ophiocordycipitaceae</taxon>
        <taxon>Ophiocordyceps</taxon>
    </lineage>
</organism>
<dbReference type="Gene3D" id="3.40.640.10">
    <property type="entry name" value="Type I PLP-dependent aspartate aminotransferase-like (Major domain)"/>
    <property type="match status" value="1"/>
</dbReference>
<name>A0A8H4PUC0_9HYPO</name>
<proteinExistence type="inferred from homology"/>
<comment type="similarity">
    <text evidence="3">Belongs to the class-III pyridoxal-phosphate-dependent aminotransferase family.</text>
</comment>
<dbReference type="SUPFAM" id="SSF53383">
    <property type="entry name" value="PLP-dependent transferases"/>
    <property type="match status" value="1"/>
</dbReference>
<dbReference type="GO" id="GO:0030170">
    <property type="term" value="F:pyridoxal phosphate binding"/>
    <property type="evidence" value="ECO:0007669"/>
    <property type="project" value="InterPro"/>
</dbReference>
<dbReference type="InterPro" id="IPR015421">
    <property type="entry name" value="PyrdxlP-dep_Trfase_major"/>
</dbReference>
<dbReference type="InterPro" id="IPR015424">
    <property type="entry name" value="PyrdxlP-dep_Trfase"/>
</dbReference>
<evidence type="ECO:0000256" key="1">
    <source>
        <dbReference type="ARBA" id="ARBA00001933"/>
    </source>
</evidence>
<dbReference type="PANTHER" id="PTHR43713:SF3">
    <property type="entry name" value="GLUTAMATE-1-SEMIALDEHYDE 2,1-AMINOMUTASE 1, CHLOROPLASTIC-RELATED"/>
    <property type="match status" value="1"/>
</dbReference>
<evidence type="ECO:0000313" key="5">
    <source>
        <dbReference type="Proteomes" id="UP000557566"/>
    </source>
</evidence>
<protein>
    <recommendedName>
        <fullName evidence="6">Aminotransferase class-III</fullName>
    </recommendedName>
</protein>
<dbReference type="Proteomes" id="UP000557566">
    <property type="component" value="Unassembled WGS sequence"/>
</dbReference>
<dbReference type="OrthoDB" id="425114at2759"/>
<dbReference type="InterPro" id="IPR005814">
    <property type="entry name" value="Aminotrans_3"/>
</dbReference>
<dbReference type="Pfam" id="PF00202">
    <property type="entry name" value="Aminotran_3"/>
    <property type="match status" value="1"/>
</dbReference>
<evidence type="ECO:0000313" key="4">
    <source>
        <dbReference type="EMBL" id="KAF4510626.1"/>
    </source>
</evidence>
<dbReference type="EMBL" id="JAAVMX010000003">
    <property type="protein sequence ID" value="KAF4510626.1"/>
    <property type="molecule type" value="Genomic_DNA"/>
</dbReference>
<dbReference type="AlphaFoldDB" id="A0A8H4PUC0"/>
<evidence type="ECO:0000256" key="3">
    <source>
        <dbReference type="RuleBase" id="RU003560"/>
    </source>
</evidence>
<dbReference type="InterPro" id="IPR015422">
    <property type="entry name" value="PyrdxlP-dep_Trfase_small"/>
</dbReference>
<accession>A0A8H4PUC0</accession>
<gene>
    <name evidence="4" type="ORF">G6O67_002502</name>
</gene>
<keyword evidence="5" id="KW-1185">Reference proteome</keyword>
<reference evidence="4 5" key="1">
    <citation type="journal article" date="2020" name="Genome Biol. Evol.">
        <title>A new high-quality draft genome assembly of the Chinese cordyceps Ophiocordyceps sinensis.</title>
        <authorList>
            <person name="Shu R."/>
            <person name="Zhang J."/>
            <person name="Meng Q."/>
            <person name="Zhang H."/>
            <person name="Zhou G."/>
            <person name="Li M."/>
            <person name="Wu P."/>
            <person name="Zhao Y."/>
            <person name="Chen C."/>
            <person name="Qin Q."/>
        </authorList>
    </citation>
    <scope>NUCLEOTIDE SEQUENCE [LARGE SCALE GENOMIC DNA]</scope>
    <source>
        <strain evidence="4 5">IOZ07</strain>
    </source>
</reference>
<comment type="cofactor">
    <cofactor evidence="1">
        <name>pyridoxal 5'-phosphate</name>
        <dbReference type="ChEBI" id="CHEBI:597326"/>
    </cofactor>
</comment>
<keyword evidence="2 3" id="KW-0663">Pyridoxal phosphate</keyword>
<evidence type="ECO:0008006" key="6">
    <source>
        <dbReference type="Google" id="ProtNLM"/>
    </source>
</evidence>
<dbReference type="PANTHER" id="PTHR43713">
    <property type="entry name" value="GLUTAMATE-1-SEMIALDEHYDE 2,1-AMINOMUTASE"/>
    <property type="match status" value="1"/>
</dbReference>
<evidence type="ECO:0000256" key="2">
    <source>
        <dbReference type="ARBA" id="ARBA00022898"/>
    </source>
</evidence>
<sequence>MENHGLQRALDAATARYVLRNPRSKALHDEATQSLPGGGTRSVLHADPFPLSLKSGRGCVVTTEDGHDLVDLLGDFTAGLYGHTHPVVQGVARHVLDHVGLHMGGTAAQERLFAGAVCQRFGLELVRFTSSGTEANLHALAAARHFAKKRKVVVFANGYHGSVLAFARGQSAANNVDVDDCIIAEYNDLESTAKAIRSPGVAAVLVEGMQSAAGCVCGTPEFLACVEQTALEAGVLFILDEVATSRLSAGGLASVDGLKPDLKTLGKWLGGGVAFGAFGGRADIMAAFDARRAPGGLAHSGTFNNNTLAMHLGHAGLTRIYTPRAADDFTASGDELRARLNAATVGTGMRFTGRGTLMNAHFAAGGDAATQLRDLWWFAMLEAGFWVGRRGLVALMLGTPRDALDGFVECVGDFASRNRGLLALEG</sequence>
<comment type="caution">
    <text evidence="4">The sequence shown here is derived from an EMBL/GenBank/DDBJ whole genome shotgun (WGS) entry which is preliminary data.</text>
</comment>
<dbReference type="GO" id="GO:0008483">
    <property type="term" value="F:transaminase activity"/>
    <property type="evidence" value="ECO:0007669"/>
    <property type="project" value="InterPro"/>
</dbReference>
<dbReference type="Gene3D" id="3.90.1150.10">
    <property type="entry name" value="Aspartate Aminotransferase, domain 1"/>
    <property type="match status" value="1"/>
</dbReference>